<evidence type="ECO:0000256" key="1">
    <source>
        <dbReference type="SAM" id="Coils"/>
    </source>
</evidence>
<gene>
    <name evidence="3" type="ORF">DI586_03930</name>
    <name evidence="2" type="ORF">DI626_02360</name>
</gene>
<dbReference type="SUPFAM" id="SSF111369">
    <property type="entry name" value="HlyD-like secretion proteins"/>
    <property type="match status" value="1"/>
</dbReference>
<accession>A0A2W5FMV8</accession>
<evidence type="ECO:0000313" key="3">
    <source>
        <dbReference type="EMBL" id="PZP56363.1"/>
    </source>
</evidence>
<reference evidence="4 5" key="1">
    <citation type="submission" date="2017-08" db="EMBL/GenBank/DDBJ databases">
        <title>Infants hospitalized years apart are colonized by the same room-sourced microbial strains.</title>
        <authorList>
            <person name="Brooks B."/>
            <person name="Olm M.R."/>
            <person name="Firek B.A."/>
            <person name="Baker R."/>
            <person name="Thomas B.C."/>
            <person name="Morowitz M.J."/>
            <person name="Banfield J.F."/>
        </authorList>
    </citation>
    <scope>NUCLEOTIDE SEQUENCE [LARGE SCALE GENOMIC DNA]</scope>
    <source>
        <strain evidence="3">S2_006_000_R2_64</strain>
        <strain evidence="2">S2_018_000_R2_104</strain>
    </source>
</reference>
<keyword evidence="1" id="KW-0175">Coiled coil</keyword>
<dbReference type="GO" id="GO:0005886">
    <property type="term" value="C:plasma membrane"/>
    <property type="evidence" value="ECO:0007669"/>
    <property type="project" value="TreeGrafter"/>
</dbReference>
<protein>
    <submittedName>
        <fullName evidence="3">Efflux transporter periplasmic adaptor subunit</fullName>
    </submittedName>
</protein>
<comment type="caution">
    <text evidence="3">The sequence shown here is derived from an EMBL/GenBank/DDBJ whole genome shotgun (WGS) entry which is preliminary data.</text>
</comment>
<dbReference type="AlphaFoldDB" id="A0A2W5FMV8"/>
<dbReference type="Gene3D" id="2.40.30.170">
    <property type="match status" value="1"/>
</dbReference>
<name>A0A2W5FMV8_9BACT</name>
<dbReference type="EMBL" id="QFNK01000026">
    <property type="protein sequence ID" value="PZO88163.1"/>
    <property type="molecule type" value="Genomic_DNA"/>
</dbReference>
<dbReference type="Gene3D" id="2.40.50.100">
    <property type="match status" value="1"/>
</dbReference>
<dbReference type="EMBL" id="QFOT01000028">
    <property type="protein sequence ID" value="PZP56363.1"/>
    <property type="molecule type" value="Genomic_DNA"/>
</dbReference>
<sequence>MKKNYKLILLALAILSIAAGGYYYSIARTNDLEGVAYGNGRIEAQSIDIATRHGGRVLSVPVEEGQMVEAGDVVAELDLNDLAASLAGAKANVRATIQQKDAAASSVAQAESALTLASKEFSRADELAREKAVSESRRDQAFNAKQSAEAQLAAAKQNLASATEAIDVAQSEVSRIEDLLKDQHLTASKAGRVLYKLVEPGEVMSAGGKAVTLLDLTDVYMTIFLTTETVGKLRLGEESRIVLDAMPDLAIPAYISYISPEAQFTPRQVETRTEREKLTFRVKVKIPPELLAKYIDQVKTGLPGMAYIKTDKKQDWPDRLKGDAALMKDVKSK</sequence>
<dbReference type="PANTHER" id="PTHR30438:SF2">
    <property type="entry name" value="MEMBRANE PROTEIN"/>
    <property type="match status" value="1"/>
</dbReference>
<evidence type="ECO:0000313" key="2">
    <source>
        <dbReference type="EMBL" id="PZO88163.1"/>
    </source>
</evidence>
<evidence type="ECO:0000313" key="4">
    <source>
        <dbReference type="Proteomes" id="UP000249557"/>
    </source>
</evidence>
<organism evidence="3 5">
    <name type="scientific">Micavibrio aeruginosavorus</name>
    <dbReference type="NCBI Taxonomy" id="349221"/>
    <lineage>
        <taxon>Bacteria</taxon>
        <taxon>Pseudomonadati</taxon>
        <taxon>Bdellovibrionota</taxon>
        <taxon>Bdellovibrionia</taxon>
        <taxon>Bdellovibrionales</taxon>
        <taxon>Pseudobdellovibrionaceae</taxon>
        <taxon>Micavibrio</taxon>
    </lineage>
</organism>
<dbReference type="Proteomes" id="UP000249557">
    <property type="component" value="Unassembled WGS sequence"/>
</dbReference>
<evidence type="ECO:0000313" key="5">
    <source>
        <dbReference type="Proteomes" id="UP000249739"/>
    </source>
</evidence>
<dbReference type="Proteomes" id="UP000249739">
    <property type="component" value="Unassembled WGS sequence"/>
</dbReference>
<dbReference type="PANTHER" id="PTHR30438">
    <property type="entry name" value="36 KDA ANTIGEN-RELATED"/>
    <property type="match status" value="1"/>
</dbReference>
<proteinExistence type="predicted"/>
<feature type="coiled-coil region" evidence="1">
    <location>
        <begin position="138"/>
        <end position="179"/>
    </location>
</feature>